<feature type="transmembrane region" description="Helical" evidence="6">
    <location>
        <begin position="81"/>
        <end position="102"/>
    </location>
</feature>
<feature type="transmembrane region" description="Helical" evidence="6">
    <location>
        <begin position="285"/>
        <end position="304"/>
    </location>
</feature>
<dbReference type="InterPro" id="IPR002549">
    <property type="entry name" value="AI-2E-like"/>
</dbReference>
<evidence type="ECO:0000256" key="1">
    <source>
        <dbReference type="ARBA" id="ARBA00004141"/>
    </source>
</evidence>
<gene>
    <name evidence="7" type="ORF">COW24_01580</name>
</gene>
<dbReference type="EMBL" id="PFGC01000020">
    <property type="protein sequence ID" value="PIW37132.1"/>
    <property type="molecule type" value="Genomic_DNA"/>
</dbReference>
<feature type="transmembrane region" description="Helical" evidence="6">
    <location>
        <begin position="160"/>
        <end position="186"/>
    </location>
</feature>
<dbReference type="Pfam" id="PF01594">
    <property type="entry name" value="AI-2E_transport"/>
    <property type="match status" value="1"/>
</dbReference>
<evidence type="ECO:0000313" key="7">
    <source>
        <dbReference type="EMBL" id="PIW37132.1"/>
    </source>
</evidence>
<proteinExistence type="inferred from homology"/>
<feature type="transmembrane region" description="Helical" evidence="6">
    <location>
        <begin position="249"/>
        <end position="278"/>
    </location>
</feature>
<dbReference type="Proteomes" id="UP000230292">
    <property type="component" value="Unassembled WGS sequence"/>
</dbReference>
<accession>A0A2M7H4H3</accession>
<evidence type="ECO:0000256" key="5">
    <source>
        <dbReference type="ARBA" id="ARBA00023136"/>
    </source>
</evidence>
<dbReference type="PANTHER" id="PTHR21716:SF62">
    <property type="entry name" value="TRANSPORT PROTEIN YDBI-RELATED"/>
    <property type="match status" value="1"/>
</dbReference>
<evidence type="ECO:0000256" key="2">
    <source>
        <dbReference type="ARBA" id="ARBA00009773"/>
    </source>
</evidence>
<name>A0A2M7H4H3_9BACT</name>
<protein>
    <recommendedName>
        <fullName evidence="9">AI-2E family transporter</fullName>
    </recommendedName>
</protein>
<evidence type="ECO:0000256" key="6">
    <source>
        <dbReference type="SAM" id="Phobius"/>
    </source>
</evidence>
<reference evidence="7 8" key="1">
    <citation type="submission" date="2017-09" db="EMBL/GenBank/DDBJ databases">
        <title>Depth-based differentiation of microbial function through sediment-hosted aquifers and enrichment of novel symbionts in the deep terrestrial subsurface.</title>
        <authorList>
            <person name="Probst A.J."/>
            <person name="Ladd B."/>
            <person name="Jarett J.K."/>
            <person name="Geller-Mcgrath D.E."/>
            <person name="Sieber C.M."/>
            <person name="Emerson J.B."/>
            <person name="Anantharaman K."/>
            <person name="Thomas B.C."/>
            <person name="Malmstrom R."/>
            <person name="Stieglmeier M."/>
            <person name="Klingl A."/>
            <person name="Woyke T."/>
            <person name="Ryan C.M."/>
            <person name="Banfield J.F."/>
        </authorList>
    </citation>
    <scope>NUCLEOTIDE SEQUENCE [LARGE SCALE GENOMIC DNA]</scope>
    <source>
        <strain evidence="7">CG15_BIG_FIL_POST_REV_8_21_14_020_45_12</strain>
    </source>
</reference>
<comment type="similarity">
    <text evidence="2">Belongs to the autoinducer-2 exporter (AI-2E) (TC 2.A.86) family.</text>
</comment>
<organism evidence="7 8">
    <name type="scientific">Candidatus Kerfeldbacteria bacterium CG15_BIG_FIL_POST_REV_8_21_14_020_45_12</name>
    <dbReference type="NCBI Taxonomy" id="2014247"/>
    <lineage>
        <taxon>Bacteria</taxon>
        <taxon>Candidatus Kerfeldiibacteriota</taxon>
    </lineage>
</organism>
<evidence type="ECO:0000256" key="4">
    <source>
        <dbReference type="ARBA" id="ARBA00022989"/>
    </source>
</evidence>
<dbReference type="AlphaFoldDB" id="A0A2M7H4H3"/>
<comment type="subcellular location">
    <subcellularLocation>
        <location evidence="1">Membrane</location>
        <topology evidence="1">Multi-pass membrane protein</topology>
    </subcellularLocation>
</comment>
<feature type="transmembrane region" description="Helical" evidence="6">
    <location>
        <begin position="220"/>
        <end position="243"/>
    </location>
</feature>
<dbReference type="GO" id="GO:0055085">
    <property type="term" value="P:transmembrane transport"/>
    <property type="evidence" value="ECO:0007669"/>
    <property type="project" value="TreeGrafter"/>
</dbReference>
<keyword evidence="4 6" id="KW-1133">Transmembrane helix</keyword>
<evidence type="ECO:0000256" key="3">
    <source>
        <dbReference type="ARBA" id="ARBA00022692"/>
    </source>
</evidence>
<comment type="caution">
    <text evidence="7">The sequence shown here is derived from an EMBL/GenBank/DDBJ whole genome shotgun (WGS) entry which is preliminary data.</text>
</comment>
<keyword evidence="3 6" id="KW-0812">Transmembrane</keyword>
<sequence>MARLKQEISMADHSLKGKLPEERTISVSVRTILKIIGVLAAIFFLFFIRDVIGLVFVAIVFASALDPWVDKMERFRIPRGMSILLMLVIMLAVAVGVIYLLIPPLASQVGDIIGSLAKQAPQIDSFYQSLTGREDASVLKQMQSFLISINSSIGSISSGFFSAISGFVGAIATLIIVMVITFYMTIEEDGLKKFVRSIAPIEYQPYLVQKTNRIQVKMGGWLRGQLILMFIIGSLTYVGLLILDVPYALVLAIFAGLAEFVPFLGPLIAAVPAVFFSFSDSPWKAFGVVIFYIVLQQLENQVIVPKVMQKAVGLNPIVVIIVMLIGAKVAGLVGILLAVPATTIAWIFFADIFERKIEDDNRLEFPTGDVKDPS</sequence>
<keyword evidence="5 6" id="KW-0472">Membrane</keyword>
<dbReference type="PANTHER" id="PTHR21716">
    <property type="entry name" value="TRANSMEMBRANE PROTEIN"/>
    <property type="match status" value="1"/>
</dbReference>
<feature type="transmembrane region" description="Helical" evidence="6">
    <location>
        <begin position="316"/>
        <end position="349"/>
    </location>
</feature>
<evidence type="ECO:0000313" key="8">
    <source>
        <dbReference type="Proteomes" id="UP000230292"/>
    </source>
</evidence>
<evidence type="ECO:0008006" key="9">
    <source>
        <dbReference type="Google" id="ProtNLM"/>
    </source>
</evidence>
<dbReference type="GO" id="GO:0016020">
    <property type="term" value="C:membrane"/>
    <property type="evidence" value="ECO:0007669"/>
    <property type="project" value="UniProtKB-SubCell"/>
</dbReference>